<evidence type="ECO:0000313" key="5">
    <source>
        <dbReference type="Proteomes" id="UP000249577"/>
    </source>
</evidence>
<sequence>MRDPYDVLGVAKTASEADVKKAYRKLAKTWHPDQKPDDPTAKEKFAEIGSAYELLSDKEKRASYDRGEIDAEGKPRFTGFPGGGGPWGQRPGAGGPGFDFEFNMGGAGPFGGGGRRGRRRAQAGGNEDVIDEILGAFGGRRGRGGSGFGGGEPPKGEDLHAETTVPFRDWASGAKTRVRLPNGRELEVSIPAGIQDGKTIRLRGQGSPSGLGGEPGDVLIKVHVATDSLFRAEGNDLRVEVPITLYEAVLGGKVRVPTLDGQVEMKVPPGSDGGRTLRLRGKGVQARSGAGHLLVELRIALPKGGDARLTEYAEAMRDNAPYDPRG</sequence>
<organism evidence="4 5">
    <name type="scientific">Ancylobacter novellus</name>
    <name type="common">Thiobacillus novellus</name>
    <dbReference type="NCBI Taxonomy" id="921"/>
    <lineage>
        <taxon>Bacteria</taxon>
        <taxon>Pseudomonadati</taxon>
        <taxon>Pseudomonadota</taxon>
        <taxon>Alphaproteobacteria</taxon>
        <taxon>Hyphomicrobiales</taxon>
        <taxon>Xanthobacteraceae</taxon>
        <taxon>Ancylobacter</taxon>
    </lineage>
</organism>
<evidence type="ECO:0000256" key="2">
    <source>
        <dbReference type="SAM" id="MobiDB-lite"/>
    </source>
</evidence>
<dbReference type="GO" id="GO:0051082">
    <property type="term" value="F:unfolded protein binding"/>
    <property type="evidence" value="ECO:0007669"/>
    <property type="project" value="InterPro"/>
</dbReference>
<dbReference type="Pfam" id="PF01556">
    <property type="entry name" value="DnaJ_C"/>
    <property type="match status" value="1"/>
</dbReference>
<dbReference type="InterPro" id="IPR008971">
    <property type="entry name" value="HSP40/DnaJ_pept-bd"/>
</dbReference>
<dbReference type="SUPFAM" id="SSF46565">
    <property type="entry name" value="Chaperone J-domain"/>
    <property type="match status" value="1"/>
</dbReference>
<dbReference type="GO" id="GO:0042026">
    <property type="term" value="P:protein refolding"/>
    <property type="evidence" value="ECO:0007669"/>
    <property type="project" value="TreeGrafter"/>
</dbReference>
<protein>
    <submittedName>
        <fullName evidence="4">Molecular chaperone DnaJ</fullName>
    </submittedName>
</protein>
<dbReference type="PRINTS" id="PR00625">
    <property type="entry name" value="JDOMAIN"/>
</dbReference>
<dbReference type="GO" id="GO:0005737">
    <property type="term" value="C:cytoplasm"/>
    <property type="evidence" value="ECO:0007669"/>
    <property type="project" value="TreeGrafter"/>
</dbReference>
<feature type="region of interest" description="Disordered" evidence="2">
    <location>
        <begin position="57"/>
        <end position="83"/>
    </location>
</feature>
<dbReference type="InterPro" id="IPR001623">
    <property type="entry name" value="DnaJ_domain"/>
</dbReference>
<dbReference type="Proteomes" id="UP000249577">
    <property type="component" value="Unassembled WGS sequence"/>
</dbReference>
<dbReference type="Gene3D" id="2.60.260.20">
    <property type="entry name" value="Urease metallochaperone UreE, N-terminal domain"/>
    <property type="match status" value="2"/>
</dbReference>
<keyword evidence="1" id="KW-0143">Chaperone</keyword>
<evidence type="ECO:0000259" key="3">
    <source>
        <dbReference type="PROSITE" id="PS50076"/>
    </source>
</evidence>
<feature type="domain" description="J" evidence="3">
    <location>
        <begin position="3"/>
        <end position="68"/>
    </location>
</feature>
<dbReference type="FunFam" id="2.60.260.20:FF:000013">
    <property type="entry name" value="DnaJ subfamily B member 11"/>
    <property type="match status" value="1"/>
</dbReference>
<dbReference type="Pfam" id="PF00226">
    <property type="entry name" value="DnaJ"/>
    <property type="match status" value="1"/>
</dbReference>
<comment type="caution">
    <text evidence="4">The sequence shown here is derived from an EMBL/GenBank/DDBJ whole genome shotgun (WGS) entry which is preliminary data.</text>
</comment>
<dbReference type="InterPro" id="IPR002939">
    <property type="entry name" value="DnaJ_C"/>
</dbReference>
<dbReference type="AlphaFoldDB" id="A0A2W5KJ23"/>
<name>A0A2W5KJ23_ANCNO</name>
<dbReference type="SUPFAM" id="SSF49493">
    <property type="entry name" value="HSP40/DnaJ peptide-binding domain"/>
    <property type="match status" value="2"/>
</dbReference>
<dbReference type="EMBL" id="QFPN01000003">
    <property type="protein sequence ID" value="PZQ17106.1"/>
    <property type="molecule type" value="Genomic_DNA"/>
</dbReference>
<dbReference type="CDD" id="cd06257">
    <property type="entry name" value="DnaJ"/>
    <property type="match status" value="1"/>
</dbReference>
<proteinExistence type="predicted"/>
<dbReference type="Gene3D" id="1.10.287.110">
    <property type="entry name" value="DnaJ domain"/>
    <property type="match status" value="1"/>
</dbReference>
<dbReference type="PROSITE" id="PS50076">
    <property type="entry name" value="DNAJ_2"/>
    <property type="match status" value="1"/>
</dbReference>
<dbReference type="InterPro" id="IPR036869">
    <property type="entry name" value="J_dom_sf"/>
</dbReference>
<dbReference type="SMART" id="SM00271">
    <property type="entry name" value="DnaJ"/>
    <property type="match status" value="1"/>
</dbReference>
<dbReference type="InterPro" id="IPR018253">
    <property type="entry name" value="DnaJ_domain_CS"/>
</dbReference>
<evidence type="ECO:0000313" key="4">
    <source>
        <dbReference type="EMBL" id="PZQ17106.1"/>
    </source>
</evidence>
<reference evidence="4 5" key="1">
    <citation type="submission" date="2017-08" db="EMBL/GenBank/DDBJ databases">
        <title>Infants hospitalized years apart are colonized by the same room-sourced microbial strains.</title>
        <authorList>
            <person name="Brooks B."/>
            <person name="Olm M.R."/>
            <person name="Firek B.A."/>
            <person name="Baker R."/>
            <person name="Thomas B.C."/>
            <person name="Morowitz M.J."/>
            <person name="Banfield J.F."/>
        </authorList>
    </citation>
    <scope>NUCLEOTIDE SEQUENCE [LARGE SCALE GENOMIC DNA]</scope>
    <source>
        <strain evidence="4">S2_005_003_R2_43</strain>
    </source>
</reference>
<dbReference type="PANTHER" id="PTHR43096">
    <property type="entry name" value="DNAJ HOMOLOG 1, MITOCHONDRIAL-RELATED"/>
    <property type="match status" value="1"/>
</dbReference>
<evidence type="ECO:0000256" key="1">
    <source>
        <dbReference type="ARBA" id="ARBA00023186"/>
    </source>
</evidence>
<dbReference type="CDD" id="cd10747">
    <property type="entry name" value="DnaJ_C"/>
    <property type="match status" value="1"/>
</dbReference>
<accession>A0A2W5KJ23</accession>
<dbReference type="PANTHER" id="PTHR43096:SF52">
    <property type="entry name" value="DNAJ HOMOLOG 1, MITOCHONDRIAL-RELATED"/>
    <property type="match status" value="1"/>
</dbReference>
<dbReference type="PROSITE" id="PS00636">
    <property type="entry name" value="DNAJ_1"/>
    <property type="match status" value="1"/>
</dbReference>
<gene>
    <name evidence="4" type="ORF">DI565_06925</name>
</gene>
<feature type="compositionally biased region" description="Basic and acidic residues" evidence="2">
    <location>
        <begin position="57"/>
        <end position="75"/>
    </location>
</feature>